<sequence>MNSRVLGLRVASALFGLMCVGQLIRLIMQLGIQVGSHPVPLWFSGVAALVLAGLSLWLWRLGMEPPKSAVPPAA</sequence>
<dbReference type="OrthoDB" id="5741566at2"/>
<dbReference type="HOGENOM" id="CLU_2684273_0_0_0"/>
<keyword evidence="1" id="KW-0812">Transmembrane</keyword>
<dbReference type="AlphaFoldDB" id="B1ZQR2"/>
<dbReference type="RefSeq" id="WP_012377327.1">
    <property type="nucleotide sequence ID" value="NC_010571.1"/>
</dbReference>
<gene>
    <name evidence="2" type="ordered locus">Oter_4542</name>
</gene>
<proteinExistence type="predicted"/>
<reference evidence="2 3" key="1">
    <citation type="journal article" date="2011" name="J. Bacteriol.">
        <title>Genome sequence of the verrucomicrobium Opitutus terrae PB90-1, an abundant inhabitant of rice paddy soil ecosystems.</title>
        <authorList>
            <person name="van Passel M.W."/>
            <person name="Kant R."/>
            <person name="Palva A."/>
            <person name="Copeland A."/>
            <person name="Lucas S."/>
            <person name="Lapidus A."/>
            <person name="Glavina del Rio T."/>
            <person name="Pitluck S."/>
            <person name="Goltsman E."/>
            <person name="Clum A."/>
            <person name="Sun H."/>
            <person name="Schmutz J."/>
            <person name="Larimer F.W."/>
            <person name="Land M.L."/>
            <person name="Hauser L."/>
            <person name="Kyrpides N."/>
            <person name="Mikhailova N."/>
            <person name="Richardson P.P."/>
            <person name="Janssen P.H."/>
            <person name="de Vos W.M."/>
            <person name="Smidt H."/>
        </authorList>
    </citation>
    <scope>NUCLEOTIDE SEQUENCE [LARGE SCALE GENOMIC DNA]</scope>
    <source>
        <strain evidence="3">DSM 11246 / JCM 15787 / PB90-1</strain>
    </source>
</reference>
<evidence type="ECO:0000313" key="2">
    <source>
        <dbReference type="EMBL" id="ACB77813.1"/>
    </source>
</evidence>
<name>B1ZQR2_OPITP</name>
<dbReference type="Proteomes" id="UP000007013">
    <property type="component" value="Chromosome"/>
</dbReference>
<keyword evidence="1" id="KW-1133">Transmembrane helix</keyword>
<protein>
    <submittedName>
        <fullName evidence="2">Uncharacterized protein</fullName>
    </submittedName>
</protein>
<feature type="transmembrane region" description="Helical" evidence="1">
    <location>
        <begin position="6"/>
        <end position="27"/>
    </location>
</feature>
<feature type="transmembrane region" description="Helical" evidence="1">
    <location>
        <begin position="39"/>
        <end position="59"/>
    </location>
</feature>
<dbReference type="KEGG" id="ote:Oter_4542"/>
<keyword evidence="1" id="KW-0472">Membrane</keyword>
<organism evidence="2 3">
    <name type="scientific">Opitutus terrae (strain DSM 11246 / JCM 15787 / PB90-1)</name>
    <dbReference type="NCBI Taxonomy" id="452637"/>
    <lineage>
        <taxon>Bacteria</taxon>
        <taxon>Pseudomonadati</taxon>
        <taxon>Verrucomicrobiota</taxon>
        <taxon>Opitutia</taxon>
        <taxon>Opitutales</taxon>
        <taxon>Opitutaceae</taxon>
        <taxon>Opitutus</taxon>
    </lineage>
</organism>
<keyword evidence="3" id="KW-1185">Reference proteome</keyword>
<dbReference type="eggNOG" id="ENOG5033KFK">
    <property type="taxonomic scope" value="Bacteria"/>
</dbReference>
<evidence type="ECO:0000256" key="1">
    <source>
        <dbReference type="SAM" id="Phobius"/>
    </source>
</evidence>
<evidence type="ECO:0000313" key="3">
    <source>
        <dbReference type="Proteomes" id="UP000007013"/>
    </source>
</evidence>
<dbReference type="EMBL" id="CP001032">
    <property type="protein sequence ID" value="ACB77813.1"/>
    <property type="molecule type" value="Genomic_DNA"/>
</dbReference>
<accession>B1ZQR2</accession>